<name>A0A444IVJ1_9BACT</name>
<dbReference type="AlphaFoldDB" id="A0A444IVJ1"/>
<protein>
    <submittedName>
        <fullName evidence="1">Uncharacterized protein</fullName>
    </submittedName>
</protein>
<accession>A0A444IVJ1</accession>
<sequence length="88" mass="10556">MQKIYHLAILSIFFFIIVLHDDSSTHSGTFKVSAYYHIEITSQVFAVEMLVYFVTHFDTSGCFYRRYFFTRASFQEKKHETFYRQSSL</sequence>
<reference evidence="1 2" key="1">
    <citation type="submission" date="2017-01" db="EMBL/GenBank/DDBJ databases">
        <title>The cable genome- insights into the physiology and evolution of filamentous bacteria capable of sulfide oxidation via long distance electron transfer.</title>
        <authorList>
            <person name="Schreiber L."/>
            <person name="Bjerg J.T."/>
            <person name="Boggild A."/>
            <person name="Van De Vossenberg J."/>
            <person name="Meysman F."/>
            <person name="Nielsen L.P."/>
            <person name="Schramm A."/>
            <person name="Kjeldsen K.U."/>
        </authorList>
    </citation>
    <scope>NUCLEOTIDE SEQUENCE [LARGE SCALE GENOMIC DNA]</scope>
    <source>
        <strain evidence="1">MCF</strain>
    </source>
</reference>
<keyword evidence="2" id="KW-1185">Reference proteome</keyword>
<comment type="caution">
    <text evidence="1">The sequence shown here is derived from an EMBL/GenBank/DDBJ whole genome shotgun (WGS) entry which is preliminary data.</text>
</comment>
<dbReference type="Proteomes" id="UP000287853">
    <property type="component" value="Unassembled WGS sequence"/>
</dbReference>
<evidence type="ECO:0000313" key="1">
    <source>
        <dbReference type="EMBL" id="RWX44625.1"/>
    </source>
</evidence>
<dbReference type="EMBL" id="MTKO01000092">
    <property type="protein sequence ID" value="RWX44625.1"/>
    <property type="molecule type" value="Genomic_DNA"/>
</dbReference>
<proteinExistence type="predicted"/>
<gene>
    <name evidence="1" type="ORF">H206_01783</name>
</gene>
<evidence type="ECO:0000313" key="2">
    <source>
        <dbReference type="Proteomes" id="UP000287853"/>
    </source>
</evidence>
<organism evidence="1 2">
    <name type="scientific">Candidatus Electrothrix aarhusensis</name>
    <dbReference type="NCBI Taxonomy" id="1859131"/>
    <lineage>
        <taxon>Bacteria</taxon>
        <taxon>Pseudomonadati</taxon>
        <taxon>Thermodesulfobacteriota</taxon>
        <taxon>Desulfobulbia</taxon>
        <taxon>Desulfobulbales</taxon>
        <taxon>Desulfobulbaceae</taxon>
        <taxon>Candidatus Electrothrix</taxon>
    </lineage>
</organism>